<evidence type="ECO:0000313" key="8">
    <source>
        <dbReference type="EMBL" id="PWR70463.1"/>
    </source>
</evidence>
<dbReference type="RefSeq" id="WP_109942024.1">
    <property type="nucleotide sequence ID" value="NZ_CP176366.1"/>
</dbReference>
<dbReference type="GO" id="GO:0003723">
    <property type="term" value="F:RNA binding"/>
    <property type="evidence" value="ECO:0007669"/>
    <property type="project" value="UniProtKB-KW"/>
</dbReference>
<feature type="compositionally biased region" description="Polar residues" evidence="7">
    <location>
        <begin position="11"/>
        <end position="27"/>
    </location>
</feature>
<comment type="function">
    <text evidence="1">This subunit may be involved in monitoring complementarity of crRNA and target RNA.</text>
</comment>
<feature type="region of interest" description="Disordered" evidence="7">
    <location>
        <begin position="1"/>
        <end position="29"/>
    </location>
</feature>
<keyword evidence="9" id="KW-1185">Reference proteome</keyword>
<sequence length="177" mass="20924">MMTERPKWNKGTGNNYQSNSPGYNKSYQKPYKKDVNDSYFSDIIEKELEKIRNITHLSELNINEVTRENGIAETLAKSFKEDLNSNQLRKIFDTIISNQERLKNYGWEAIESDFYMIRPNLAYAKARNLIPEGFFLLVELCCKKIRVTDDLKQTIKNYDRFVELMQAIVAYNKYHKN</sequence>
<evidence type="ECO:0000313" key="9">
    <source>
        <dbReference type="Proteomes" id="UP000245934"/>
    </source>
</evidence>
<dbReference type="Proteomes" id="UP000245934">
    <property type="component" value="Unassembled WGS sequence"/>
</dbReference>
<evidence type="ECO:0000256" key="5">
    <source>
        <dbReference type="ARBA" id="ARBA00023118"/>
    </source>
</evidence>
<proteinExistence type="inferred from homology"/>
<dbReference type="InterPro" id="IPR010149">
    <property type="entry name" value="CRISPR-assoc_prot_Csm2_III-A"/>
</dbReference>
<keyword evidence="5" id="KW-0051">Antiviral defense</keyword>
<keyword evidence="4" id="KW-0694">RNA-binding</keyword>
<dbReference type="AlphaFoldDB" id="A0A2V2N5B2"/>
<evidence type="ECO:0000256" key="1">
    <source>
        <dbReference type="ARBA" id="ARBA00003640"/>
    </source>
</evidence>
<name>A0A2V2N5B2_9EURY</name>
<evidence type="ECO:0000256" key="7">
    <source>
        <dbReference type="SAM" id="MobiDB-lite"/>
    </source>
</evidence>
<comment type="caution">
    <text evidence="8">The sequence shown here is derived from an EMBL/GenBank/DDBJ whole genome shotgun (WGS) entry which is preliminary data.</text>
</comment>
<gene>
    <name evidence="8" type="primary">csm2</name>
    <name evidence="8" type="ORF">DLD82_15430</name>
</gene>
<dbReference type="OrthoDB" id="98719at2157"/>
<dbReference type="Pfam" id="PF03750">
    <property type="entry name" value="Csm2_III-A"/>
    <property type="match status" value="1"/>
</dbReference>
<dbReference type="GO" id="GO:0051607">
    <property type="term" value="P:defense response to virus"/>
    <property type="evidence" value="ECO:0007669"/>
    <property type="project" value="UniProtKB-KW"/>
</dbReference>
<dbReference type="EMBL" id="QGMZ01000041">
    <property type="protein sequence ID" value="PWR70463.1"/>
    <property type="molecule type" value="Genomic_DNA"/>
</dbReference>
<evidence type="ECO:0000256" key="2">
    <source>
        <dbReference type="ARBA" id="ARBA00006896"/>
    </source>
</evidence>
<protein>
    <recommendedName>
        <fullName evidence="3">CRISPR system Cms protein Csm2</fullName>
    </recommendedName>
    <alternativeName>
        <fullName evidence="6">CRISPR type III A-associated protein Csm2</fullName>
    </alternativeName>
</protein>
<comment type="similarity">
    <text evidence="2">Belongs to the CRISPR-associated Csm2 family.</text>
</comment>
<organism evidence="8 9">
    <name type="scientific">Methanospirillum stamsii</name>
    <dbReference type="NCBI Taxonomy" id="1277351"/>
    <lineage>
        <taxon>Archaea</taxon>
        <taxon>Methanobacteriati</taxon>
        <taxon>Methanobacteriota</taxon>
        <taxon>Stenosarchaea group</taxon>
        <taxon>Methanomicrobia</taxon>
        <taxon>Methanomicrobiales</taxon>
        <taxon>Methanospirillaceae</taxon>
        <taxon>Methanospirillum</taxon>
    </lineage>
</organism>
<dbReference type="GeneID" id="97610233"/>
<reference evidence="8 9" key="1">
    <citation type="submission" date="2018-05" db="EMBL/GenBank/DDBJ databases">
        <title>Draft genome of Methanospirillum stamsii Pt1.</title>
        <authorList>
            <person name="Dueholm M.S."/>
            <person name="Nielsen P.H."/>
            <person name="Bakmann L.F."/>
            <person name="Otzen D.E."/>
        </authorList>
    </citation>
    <scope>NUCLEOTIDE SEQUENCE [LARGE SCALE GENOMIC DNA]</scope>
    <source>
        <strain evidence="8 9">Pt1</strain>
    </source>
</reference>
<evidence type="ECO:0000256" key="4">
    <source>
        <dbReference type="ARBA" id="ARBA00022884"/>
    </source>
</evidence>
<accession>A0A2V2N5B2</accession>
<evidence type="ECO:0000256" key="3">
    <source>
        <dbReference type="ARBA" id="ARBA00016118"/>
    </source>
</evidence>
<dbReference type="NCBIfam" id="TIGR01870">
    <property type="entry name" value="cas_TM1810_Csm2"/>
    <property type="match status" value="1"/>
</dbReference>
<evidence type="ECO:0000256" key="6">
    <source>
        <dbReference type="ARBA" id="ARBA00031723"/>
    </source>
</evidence>